<dbReference type="PROSITE" id="PS50853">
    <property type="entry name" value="FN3"/>
    <property type="match status" value="3"/>
</dbReference>
<protein>
    <recommendedName>
        <fullName evidence="1">Fibronectin type-III domain-containing protein</fullName>
    </recommendedName>
</protein>
<dbReference type="SMART" id="SM00060">
    <property type="entry name" value="FN3"/>
    <property type="match status" value="5"/>
</dbReference>
<evidence type="ECO:0000313" key="3">
    <source>
        <dbReference type="Proteomes" id="UP001476798"/>
    </source>
</evidence>
<sequence>HVDWYDVTLEDTCSGLVRSTRIMGSAAPQSGFSSLVPGTMYNISVLARSGNKTAAPVHAITVTASSLLLVFLQPPQLWMASKWRHTLQASWTSPEGGVDFFTVTLRASGSTPQQQTLPPNVTQLVFMGLTPGRLYQLSVNSSAGGLSSENRAEGRTVPDQVSTLSMSIDNSKLQLSWSPPRGDWENYSILLTDGPAVLMNRTISKQSRQLLVSVQSLGLVPGRLYSAELTVNSGGLSNTAHCSSRLAPRSVQQLVIRHADETSLSVQWRQPVGRWDSFMVLLTDEDLATPDTQRILSGGSRECSFKGLTSGRRYTVTVTTNTPAPVSQLQVSNHGSTDSLQAHWELASGDQDSYQVLLVHDSSIIKNGSVVANISSIIFQNLRPGAQYKVVVTTVRAGLTSRQTVAEGRTGEVDSYLVTLRDRDRTLHTLAVSKFNPGCVFNSLISGRLYNISITSCSGRYENHTFIQERTREHLFSESVVVLGVCVRVLILFGFWLSLFLPDPLSTIVFADIHLHVVALFFNPLEPSKVQNPTATHGARDDYLKVYWRHAAGDFDLYQVFIKHNNTFQQNKTVQKMQSECVFTGLVPGRLYTVLVNTWSGSYEASASTHGRT</sequence>
<dbReference type="CDD" id="cd00063">
    <property type="entry name" value="FN3"/>
    <property type="match status" value="3"/>
</dbReference>
<feature type="domain" description="Fibronectin type-III" evidence="1">
    <location>
        <begin position="247"/>
        <end position="340"/>
    </location>
</feature>
<dbReference type="PANTHER" id="PTHR46957">
    <property type="entry name" value="CYTOKINE RECEPTOR"/>
    <property type="match status" value="1"/>
</dbReference>
<organism evidence="2 3">
    <name type="scientific">Goodea atripinnis</name>
    <dbReference type="NCBI Taxonomy" id="208336"/>
    <lineage>
        <taxon>Eukaryota</taxon>
        <taxon>Metazoa</taxon>
        <taxon>Chordata</taxon>
        <taxon>Craniata</taxon>
        <taxon>Vertebrata</taxon>
        <taxon>Euteleostomi</taxon>
        <taxon>Actinopterygii</taxon>
        <taxon>Neopterygii</taxon>
        <taxon>Teleostei</taxon>
        <taxon>Neoteleostei</taxon>
        <taxon>Acanthomorphata</taxon>
        <taxon>Ovalentaria</taxon>
        <taxon>Atherinomorphae</taxon>
        <taxon>Cyprinodontiformes</taxon>
        <taxon>Goodeidae</taxon>
        <taxon>Goodea</taxon>
    </lineage>
</organism>
<feature type="domain" description="Fibronectin type-III" evidence="1">
    <location>
        <begin position="526"/>
        <end position="613"/>
    </location>
</feature>
<dbReference type="InterPro" id="IPR050713">
    <property type="entry name" value="RTP_Phos/Ushers"/>
</dbReference>
<name>A0ABV0MNB9_9TELE</name>
<keyword evidence="3" id="KW-1185">Reference proteome</keyword>
<dbReference type="SUPFAM" id="SSF49265">
    <property type="entry name" value="Fibronectin type III"/>
    <property type="match status" value="6"/>
</dbReference>
<dbReference type="EMBL" id="JAHRIO010010028">
    <property type="protein sequence ID" value="MEQ2160609.1"/>
    <property type="molecule type" value="Genomic_DNA"/>
</dbReference>
<dbReference type="InterPro" id="IPR003961">
    <property type="entry name" value="FN3_dom"/>
</dbReference>
<accession>A0ABV0MNB9</accession>
<proteinExistence type="predicted"/>
<comment type="caution">
    <text evidence="2">The sequence shown here is derived from an EMBL/GenBank/DDBJ whole genome shotgun (WGS) entry which is preliminary data.</text>
</comment>
<feature type="non-terminal residue" evidence="2">
    <location>
        <position position="1"/>
    </location>
</feature>
<dbReference type="Gene3D" id="2.60.40.10">
    <property type="entry name" value="Immunoglobulins"/>
    <property type="match status" value="4"/>
</dbReference>
<evidence type="ECO:0000313" key="2">
    <source>
        <dbReference type="EMBL" id="MEQ2160609.1"/>
    </source>
</evidence>
<dbReference type="Pfam" id="PF00041">
    <property type="entry name" value="fn3"/>
    <property type="match status" value="5"/>
</dbReference>
<dbReference type="InterPro" id="IPR013783">
    <property type="entry name" value="Ig-like_fold"/>
</dbReference>
<dbReference type="InterPro" id="IPR036116">
    <property type="entry name" value="FN3_sf"/>
</dbReference>
<reference evidence="2 3" key="1">
    <citation type="submission" date="2021-06" db="EMBL/GenBank/DDBJ databases">
        <authorList>
            <person name="Palmer J.M."/>
        </authorList>
    </citation>
    <scope>NUCLEOTIDE SEQUENCE [LARGE SCALE GENOMIC DNA]</scope>
    <source>
        <strain evidence="2 3">GA_2019</strain>
        <tissue evidence="2">Muscle</tissue>
    </source>
</reference>
<feature type="domain" description="Fibronectin type-III" evidence="1">
    <location>
        <begin position="71"/>
        <end position="159"/>
    </location>
</feature>
<dbReference type="Proteomes" id="UP001476798">
    <property type="component" value="Unassembled WGS sequence"/>
</dbReference>
<evidence type="ECO:0000259" key="1">
    <source>
        <dbReference type="PROSITE" id="PS50853"/>
    </source>
</evidence>
<gene>
    <name evidence="2" type="ORF">GOODEAATRI_001062</name>
</gene>
<feature type="non-terminal residue" evidence="2">
    <location>
        <position position="613"/>
    </location>
</feature>
<dbReference type="PANTHER" id="PTHR46957:SF2">
    <property type="entry name" value="RECEPTOR-TYPE TYROSINE-PROTEIN PHOSPHATASE BETA"/>
    <property type="match status" value="1"/>
</dbReference>